<name>A0A2I0LE29_PUNGR</name>
<dbReference type="AlphaFoldDB" id="A0A2I0LE29"/>
<keyword evidence="2" id="KW-1185">Reference proteome</keyword>
<dbReference type="GeneID" id="116208557"/>
<dbReference type="PANTHER" id="PTHR43364:SF4">
    <property type="entry name" value="NAD(P)-LINKED OXIDOREDUCTASE SUPERFAMILY PROTEIN"/>
    <property type="match status" value="1"/>
</dbReference>
<dbReference type="FunFam" id="3.20.20.100:FF:000005">
    <property type="entry name" value="NADP(H)-dependent aldo-keto reductase"/>
    <property type="match status" value="1"/>
</dbReference>
<protein>
    <submittedName>
        <fullName evidence="1">Uncharacterized protein</fullName>
    </submittedName>
</protein>
<dbReference type="GO" id="GO:0016491">
    <property type="term" value="F:oxidoreductase activity"/>
    <property type="evidence" value="ECO:0007669"/>
    <property type="project" value="UniProtKB-KW"/>
</dbReference>
<dbReference type="Proteomes" id="UP000233551">
    <property type="component" value="Unassembled WGS sequence"/>
</dbReference>
<dbReference type="OrthoDB" id="2310150at2759"/>
<dbReference type="InterPro" id="IPR023210">
    <property type="entry name" value="NADP_OxRdtase_dom"/>
</dbReference>
<accession>A0A2I0LE29</accession>
<dbReference type="InterPro" id="IPR020471">
    <property type="entry name" value="AKR"/>
</dbReference>
<proteinExistence type="predicted"/>
<dbReference type="SUPFAM" id="SSF51430">
    <property type="entry name" value="NAD(P)-linked oxidoreductase"/>
    <property type="match status" value="1"/>
</dbReference>
<dbReference type="Pfam" id="PF00248">
    <property type="entry name" value="Aldo_ket_red"/>
    <property type="match status" value="1"/>
</dbReference>
<reference evidence="1 2" key="1">
    <citation type="submission" date="2017-11" db="EMBL/GenBank/DDBJ databases">
        <title>De-novo sequencing of pomegranate (Punica granatum L.) genome.</title>
        <authorList>
            <person name="Akparov Z."/>
            <person name="Amiraslanov A."/>
            <person name="Hajiyeva S."/>
            <person name="Abbasov M."/>
            <person name="Kaur K."/>
            <person name="Hamwieh A."/>
            <person name="Solovyev V."/>
            <person name="Salamov A."/>
            <person name="Braich B."/>
            <person name="Kosarev P."/>
            <person name="Mahmoud A."/>
            <person name="Hajiyev E."/>
            <person name="Babayeva S."/>
            <person name="Izzatullayeva V."/>
            <person name="Mammadov A."/>
            <person name="Mammadov A."/>
            <person name="Sharifova S."/>
            <person name="Ojaghi J."/>
            <person name="Eynullazada K."/>
            <person name="Bayramov B."/>
            <person name="Abdulazimova A."/>
            <person name="Shahmuradov I."/>
        </authorList>
    </citation>
    <scope>NUCLEOTIDE SEQUENCE [LARGE SCALE GENOMIC DNA]</scope>
    <source>
        <strain evidence="2">cv. AG2017</strain>
        <tissue evidence="1">Leaf</tissue>
    </source>
</reference>
<dbReference type="Gene3D" id="3.20.20.100">
    <property type="entry name" value="NADP-dependent oxidoreductase domain"/>
    <property type="match status" value="1"/>
</dbReference>
<dbReference type="InterPro" id="IPR036812">
    <property type="entry name" value="NAD(P)_OxRdtase_dom_sf"/>
</dbReference>
<dbReference type="CDD" id="cd19094">
    <property type="entry name" value="AKR_Tas-like"/>
    <property type="match status" value="1"/>
</dbReference>
<evidence type="ECO:0000313" key="2">
    <source>
        <dbReference type="Proteomes" id="UP000233551"/>
    </source>
</evidence>
<sequence>MASSSSTAVMSSSVPIPASLYRSSSGTSTSVAFRRAAFSWQPAFPVKLRSRRKSAVAVRAKLGEKSPLLYRKLGDSDLEISEITIGTMTFGEQNTEKEAHDILSYAFEHGVNILDTAEAYPVPMKKETNGRTDLYIGSWLKSWPRDKVIVATKVCGYAEGRGYIRDNIDVLRVDAPNIRESVEKSLKRLGTDYIDLLQIHWPDRYVPVFGEFSYDYAKWRPSIPFVEQLEALKEVIDQGKVRYIGVSNETSYGVMEFVHAAKTLGLPKIVSIQNSYSLLFRCRVEVDLAEVCHPKHCNIGLLSYSPLAGGALSGKYLDINSEAAKKGRFNLFPGYMARYNKSYAKEAMLKYLEVAKKHGLTLVQLALAFARDRPFMTSSIIGATSVEQLKEDIDAFLTVERPLSEEVMADIENIFKKYRDPAVL</sequence>
<gene>
    <name evidence="1" type="ORF">CRG98_000700</name>
</gene>
<dbReference type="PRINTS" id="PR00069">
    <property type="entry name" value="ALDKETRDTASE"/>
</dbReference>
<organism evidence="1 2">
    <name type="scientific">Punica granatum</name>
    <name type="common">Pomegranate</name>
    <dbReference type="NCBI Taxonomy" id="22663"/>
    <lineage>
        <taxon>Eukaryota</taxon>
        <taxon>Viridiplantae</taxon>
        <taxon>Streptophyta</taxon>
        <taxon>Embryophyta</taxon>
        <taxon>Tracheophyta</taxon>
        <taxon>Spermatophyta</taxon>
        <taxon>Magnoliopsida</taxon>
        <taxon>eudicotyledons</taxon>
        <taxon>Gunneridae</taxon>
        <taxon>Pentapetalae</taxon>
        <taxon>rosids</taxon>
        <taxon>malvids</taxon>
        <taxon>Myrtales</taxon>
        <taxon>Lythraceae</taxon>
        <taxon>Punica</taxon>
    </lineage>
</organism>
<comment type="caution">
    <text evidence="1">The sequence shown here is derived from an EMBL/GenBank/DDBJ whole genome shotgun (WGS) entry which is preliminary data.</text>
</comment>
<evidence type="ECO:0000313" key="1">
    <source>
        <dbReference type="EMBL" id="PKI78927.1"/>
    </source>
</evidence>
<dbReference type="PANTHER" id="PTHR43364">
    <property type="entry name" value="NADH-SPECIFIC METHYLGLYOXAL REDUCTASE-RELATED"/>
    <property type="match status" value="1"/>
</dbReference>
<dbReference type="STRING" id="22663.A0A2I0LE29"/>
<dbReference type="InterPro" id="IPR050523">
    <property type="entry name" value="AKR_Detox_Biosynth"/>
</dbReference>
<dbReference type="EMBL" id="PGOL01000030">
    <property type="protein sequence ID" value="PKI78927.1"/>
    <property type="molecule type" value="Genomic_DNA"/>
</dbReference>